<name>A0A919R9P6_9ACTN</name>
<dbReference type="InterPro" id="IPR014710">
    <property type="entry name" value="RmlC-like_jellyroll"/>
</dbReference>
<dbReference type="InterPro" id="IPR011051">
    <property type="entry name" value="RmlC_Cupin_sf"/>
</dbReference>
<gene>
    <name evidence="2" type="ORF">Ssi02_01540</name>
</gene>
<accession>A0A919R9P6</accession>
<dbReference type="PANTHER" id="PTHR46390">
    <property type="entry name" value="MANNOSE-1-PHOSPHATE GUANYLYLTRANSFERASE"/>
    <property type="match status" value="1"/>
</dbReference>
<organism evidence="2 3">
    <name type="scientific">Sinosporangium siamense</name>
    <dbReference type="NCBI Taxonomy" id="1367973"/>
    <lineage>
        <taxon>Bacteria</taxon>
        <taxon>Bacillati</taxon>
        <taxon>Actinomycetota</taxon>
        <taxon>Actinomycetes</taxon>
        <taxon>Streptosporangiales</taxon>
        <taxon>Streptosporangiaceae</taxon>
        <taxon>Sinosporangium</taxon>
    </lineage>
</organism>
<evidence type="ECO:0000259" key="1">
    <source>
        <dbReference type="Pfam" id="PF01050"/>
    </source>
</evidence>
<dbReference type="InterPro" id="IPR001538">
    <property type="entry name" value="Man6P_isomerase-2_C"/>
</dbReference>
<dbReference type="PANTHER" id="PTHR46390:SF1">
    <property type="entry name" value="MANNOSE-1-PHOSPHATE GUANYLYLTRANSFERASE"/>
    <property type="match status" value="1"/>
</dbReference>
<dbReference type="RefSeq" id="WP_239128480.1">
    <property type="nucleotide sequence ID" value="NZ_BOOW01000002.1"/>
</dbReference>
<dbReference type="AlphaFoldDB" id="A0A919R9P6"/>
<dbReference type="GO" id="GO:0009298">
    <property type="term" value="P:GDP-mannose biosynthetic process"/>
    <property type="evidence" value="ECO:0007669"/>
    <property type="project" value="TreeGrafter"/>
</dbReference>
<evidence type="ECO:0000313" key="3">
    <source>
        <dbReference type="Proteomes" id="UP000606172"/>
    </source>
</evidence>
<protein>
    <recommendedName>
        <fullName evidence="1">Mannose-6-phosphate isomerase type II C-terminal domain-containing protein</fullName>
    </recommendedName>
</protein>
<dbReference type="EMBL" id="BOOW01000002">
    <property type="protein sequence ID" value="GII89923.1"/>
    <property type="molecule type" value="Genomic_DNA"/>
</dbReference>
<dbReference type="GO" id="GO:0005976">
    <property type="term" value="P:polysaccharide metabolic process"/>
    <property type="evidence" value="ECO:0007669"/>
    <property type="project" value="InterPro"/>
</dbReference>
<comment type="caution">
    <text evidence="2">The sequence shown here is derived from an EMBL/GenBank/DDBJ whole genome shotgun (WGS) entry which is preliminary data.</text>
</comment>
<dbReference type="GO" id="GO:0004475">
    <property type="term" value="F:mannose-1-phosphate guanylyltransferase (GTP) activity"/>
    <property type="evidence" value="ECO:0007669"/>
    <property type="project" value="TreeGrafter"/>
</dbReference>
<evidence type="ECO:0000313" key="2">
    <source>
        <dbReference type="EMBL" id="GII89923.1"/>
    </source>
</evidence>
<proteinExistence type="predicted"/>
<dbReference type="SUPFAM" id="SSF51182">
    <property type="entry name" value="RmlC-like cupins"/>
    <property type="match status" value="1"/>
</dbReference>
<dbReference type="Gene3D" id="2.60.120.10">
    <property type="entry name" value="Jelly Rolls"/>
    <property type="match status" value="1"/>
</dbReference>
<keyword evidence="3" id="KW-1185">Reference proteome</keyword>
<dbReference type="InterPro" id="IPR051161">
    <property type="entry name" value="Mannose-6P_isomerase_type2"/>
</dbReference>
<dbReference type="Proteomes" id="UP000606172">
    <property type="component" value="Unassembled WGS sequence"/>
</dbReference>
<dbReference type="CDD" id="cd02213">
    <property type="entry name" value="cupin_PMI_typeII_C"/>
    <property type="match status" value="1"/>
</dbReference>
<dbReference type="Pfam" id="PF01050">
    <property type="entry name" value="MannoseP_isomer"/>
    <property type="match status" value="1"/>
</dbReference>
<reference evidence="2" key="1">
    <citation type="submission" date="2021-01" db="EMBL/GenBank/DDBJ databases">
        <title>Whole genome shotgun sequence of Sinosporangium siamense NBRC 109515.</title>
        <authorList>
            <person name="Komaki H."/>
            <person name="Tamura T."/>
        </authorList>
    </citation>
    <scope>NUCLEOTIDE SEQUENCE</scope>
    <source>
        <strain evidence="2">NBRC 109515</strain>
    </source>
</reference>
<sequence length="120" mass="13670">MLEIDRITAVVRDERPWGGFERYTYNEASTVKIIHVEPGQQLSLQRHVHRDELWVALDPGAVFEVDGEKFEPAVGDRVLIRAGQTHRLSSSGPATRILEIAFGHFDEDDIERLEDAYGRV</sequence>
<feature type="domain" description="Mannose-6-phosphate isomerase type II C-terminal" evidence="1">
    <location>
        <begin position="14"/>
        <end position="115"/>
    </location>
</feature>